<dbReference type="Proteomes" id="UP000009026">
    <property type="component" value="Chromosome"/>
</dbReference>
<reference evidence="2 3" key="1">
    <citation type="journal article" date="2016" name="PLoS ONE">
        <title>Complete Genome Sequence and Comparative Genomics of a Novel Myxobacterium Myxococcus hansupus.</title>
        <authorList>
            <person name="Sharma G."/>
            <person name="Narwani T."/>
            <person name="Subramanian S."/>
        </authorList>
    </citation>
    <scope>NUCLEOTIDE SEQUENCE [LARGE SCALE GENOMIC DNA]</scope>
    <source>
        <strain evidence="3">mixupus</strain>
    </source>
</reference>
<dbReference type="STRING" id="1297742.A176_002885"/>
<keyword evidence="3" id="KW-1185">Reference proteome</keyword>
<evidence type="ECO:0000313" key="2">
    <source>
        <dbReference type="EMBL" id="AKQ65973.1"/>
    </source>
</evidence>
<dbReference type="SUPFAM" id="SSF49452">
    <property type="entry name" value="Starch-binding domain-like"/>
    <property type="match status" value="1"/>
</dbReference>
<evidence type="ECO:0000313" key="3">
    <source>
        <dbReference type="Proteomes" id="UP000009026"/>
    </source>
</evidence>
<dbReference type="RefSeq" id="WP_226994309.1">
    <property type="nucleotide sequence ID" value="NZ_CP012109.1"/>
</dbReference>
<protein>
    <recommendedName>
        <fullName evidence="4">Carboxypeptidase regulatory-like domain-containing protein</fullName>
    </recommendedName>
</protein>
<gene>
    <name evidence="2" type="ORF">A176_002885</name>
</gene>
<dbReference type="KEGG" id="mym:A176_002885"/>
<sequence>MPNPNDGLHAQDFRVDTVRPELNLALFGPAVIHGTVVRDTSTPEQPNSTRLYSEPLRLTAQGESQLLPGVTRDFSAHLVPFKGTWVLPVGTGAYTVTLTADDVELPPARGTTWVDPGDTAPVHLVLSSPDQVVRLLGRVVRQGNLPVDAELEVQALDANLAPLSQRVTVTRSTGDFALFLPEEATQRNSLLIRVTSTRDMWVPQKTFTVDPREPLTTPLEMGDFGEPVQVSGRILARDGQPVANASVSLRGQVGGGGTFQGPLSYTDTEGRFTGQTLPSAPGNVLSLVVVPPSGSDSGLTVQPVEVPRAGAHLTDVLCPARSIVRGRVFRTDGQSPAAGVRVLANPVGQVPGWPRPPTGGEAQGTSDGEGDYVIRLDPGVYRVDFVPTENLPRVTRVVTVLPGDETRPQVLASFPLQRGRTVRGVVSEAGQPAPYASVRFYRVANLEGRPLSVLLAQTVSDHMGRYKALLPVR</sequence>
<dbReference type="GO" id="GO:0030246">
    <property type="term" value="F:carbohydrate binding"/>
    <property type="evidence" value="ECO:0007669"/>
    <property type="project" value="InterPro"/>
</dbReference>
<organism evidence="2 3">
    <name type="scientific">Pseudomyxococcus hansupus</name>
    <dbReference type="NCBI Taxonomy" id="1297742"/>
    <lineage>
        <taxon>Bacteria</taxon>
        <taxon>Pseudomonadati</taxon>
        <taxon>Myxococcota</taxon>
        <taxon>Myxococcia</taxon>
        <taxon>Myxococcales</taxon>
        <taxon>Cystobacterineae</taxon>
        <taxon>Myxococcaceae</taxon>
        <taxon>Pseudomyxococcus</taxon>
    </lineage>
</organism>
<feature type="region of interest" description="Disordered" evidence="1">
    <location>
        <begin position="348"/>
        <end position="369"/>
    </location>
</feature>
<dbReference type="AlphaFoldDB" id="A0A0H4WWI8"/>
<accession>A0A0H4WWI8</accession>
<name>A0A0H4WWI8_9BACT</name>
<dbReference type="InterPro" id="IPR013784">
    <property type="entry name" value="Carb-bd-like_fold"/>
</dbReference>
<evidence type="ECO:0000256" key="1">
    <source>
        <dbReference type="SAM" id="MobiDB-lite"/>
    </source>
</evidence>
<dbReference type="PATRIC" id="fig|1297742.4.peg.2912"/>
<evidence type="ECO:0008006" key="4">
    <source>
        <dbReference type="Google" id="ProtNLM"/>
    </source>
</evidence>
<proteinExistence type="predicted"/>
<dbReference type="EMBL" id="CP012109">
    <property type="protein sequence ID" value="AKQ65973.1"/>
    <property type="molecule type" value="Genomic_DNA"/>
</dbReference>